<evidence type="ECO:0000256" key="7">
    <source>
        <dbReference type="PIRSR" id="PIRSR601834-1"/>
    </source>
</evidence>
<sequence length="313" mass="35822">MAENNNKPLPQATISEEMLARKPRQPTAAECCGDGCAVCVYDIYAQELTIWENECKRELQYGSGRRELQQGSVISPDHYKLFVLQKIRKMTECCSKYTFAINDFGSIGYGIGQHLIMRASVDGEIVTRQYTPVSLPSALGFFEVIIKVYPTGKMSKYIRTLKEGCSVEWRGPLGRLDYKPNMHKHMLMLAAGTGIAPMVQVLRHITSMDDDYTMVHLLFGMAKYRDIYLKDELDELKRFWNVSILYCLSDEAKVQDIKYGDEVHCGEIDEELFEAELTKRSIPHVLLCGPSAFNNRFVKYLKSRTDPVTWHVF</sequence>
<feature type="binding site" evidence="7">
    <location>
        <position position="130"/>
    </location>
    <ligand>
        <name>FAD</name>
        <dbReference type="ChEBI" id="CHEBI:57692"/>
    </ligand>
</feature>
<dbReference type="Gene3D" id="3.40.50.80">
    <property type="entry name" value="Nucleotide-binding domain of ferredoxin-NADP reductase (FNR) module"/>
    <property type="match status" value="1"/>
</dbReference>
<evidence type="ECO:0000256" key="4">
    <source>
        <dbReference type="ARBA" id="ARBA00022827"/>
    </source>
</evidence>
<feature type="binding site" evidence="7">
    <location>
        <position position="147"/>
    </location>
    <ligand>
        <name>FAD</name>
        <dbReference type="ChEBI" id="CHEBI:57692"/>
    </ligand>
</feature>
<evidence type="ECO:0000256" key="8">
    <source>
        <dbReference type="RuleBase" id="RU361226"/>
    </source>
</evidence>
<evidence type="ECO:0000313" key="10">
    <source>
        <dbReference type="EMBL" id="NOV34933.1"/>
    </source>
</evidence>
<dbReference type="InterPro" id="IPR019180">
    <property type="entry name" value="Oxidoreductase-like_N"/>
</dbReference>
<dbReference type="Pfam" id="PF00970">
    <property type="entry name" value="FAD_binding_6"/>
    <property type="match status" value="1"/>
</dbReference>
<dbReference type="SUPFAM" id="SSF63380">
    <property type="entry name" value="Riboflavin synthase domain-like"/>
    <property type="match status" value="1"/>
</dbReference>
<keyword evidence="3 7" id="KW-0285">Flavoprotein</keyword>
<organism evidence="10">
    <name type="scientific">Rhipicephalus microplus</name>
    <name type="common">Cattle tick</name>
    <name type="synonym">Boophilus microplus</name>
    <dbReference type="NCBI Taxonomy" id="6941"/>
    <lineage>
        <taxon>Eukaryota</taxon>
        <taxon>Metazoa</taxon>
        <taxon>Ecdysozoa</taxon>
        <taxon>Arthropoda</taxon>
        <taxon>Chelicerata</taxon>
        <taxon>Arachnida</taxon>
        <taxon>Acari</taxon>
        <taxon>Parasitiformes</taxon>
        <taxon>Ixodida</taxon>
        <taxon>Ixodoidea</taxon>
        <taxon>Ixodidae</taxon>
        <taxon>Rhipicephalinae</taxon>
        <taxon>Rhipicephalus</taxon>
        <taxon>Boophilus</taxon>
    </lineage>
</organism>
<evidence type="ECO:0000256" key="5">
    <source>
        <dbReference type="ARBA" id="ARBA00023002"/>
    </source>
</evidence>
<keyword evidence="4 7" id="KW-0274">FAD</keyword>
<dbReference type="PRINTS" id="PR00371">
    <property type="entry name" value="FPNCR"/>
</dbReference>
<dbReference type="OrthoDB" id="432685at2759"/>
<proteinExistence type="inferred from homology"/>
<evidence type="ECO:0000256" key="2">
    <source>
        <dbReference type="ARBA" id="ARBA00006105"/>
    </source>
</evidence>
<dbReference type="Pfam" id="PF09791">
    <property type="entry name" value="Oxidored-like"/>
    <property type="match status" value="1"/>
</dbReference>
<comment type="cofactor">
    <cofactor evidence="1 7 8">
        <name>FAD</name>
        <dbReference type="ChEBI" id="CHEBI:57692"/>
    </cofactor>
</comment>
<dbReference type="Gene3D" id="2.40.30.10">
    <property type="entry name" value="Translation factors"/>
    <property type="match status" value="1"/>
</dbReference>
<keyword evidence="6 8" id="KW-0520">NAD</keyword>
<evidence type="ECO:0000256" key="6">
    <source>
        <dbReference type="ARBA" id="ARBA00023027"/>
    </source>
</evidence>
<dbReference type="PROSITE" id="PS51384">
    <property type="entry name" value="FAD_FR"/>
    <property type="match status" value="1"/>
</dbReference>
<evidence type="ECO:0000259" key="9">
    <source>
        <dbReference type="PROSITE" id="PS51384"/>
    </source>
</evidence>
<feature type="binding site" evidence="7">
    <location>
        <position position="155"/>
    </location>
    <ligand>
        <name>FAD</name>
        <dbReference type="ChEBI" id="CHEBI:57692"/>
    </ligand>
</feature>
<dbReference type="CDD" id="cd06183">
    <property type="entry name" value="cyt_b5_reduct_like"/>
    <property type="match status" value="1"/>
</dbReference>
<dbReference type="InterPro" id="IPR008333">
    <property type="entry name" value="Cbr1-like_FAD-bd_dom"/>
</dbReference>
<dbReference type="InterPro" id="IPR001433">
    <property type="entry name" value="OxRdtase_FAD/NAD-bd"/>
</dbReference>
<dbReference type="InterPro" id="IPR039261">
    <property type="entry name" value="FNR_nucleotide-bd"/>
</dbReference>
<dbReference type="EMBL" id="GHWJ01002196">
    <property type="protein sequence ID" value="NOV34933.1"/>
    <property type="molecule type" value="Transcribed_RNA"/>
</dbReference>
<feature type="binding site" evidence="7">
    <location>
        <position position="153"/>
    </location>
    <ligand>
        <name>FAD</name>
        <dbReference type="ChEBI" id="CHEBI:57692"/>
    </ligand>
</feature>
<reference evidence="10" key="1">
    <citation type="submission" date="2019-09" db="EMBL/GenBank/DDBJ databases">
        <title>Organ-specific transcriptomic study of the physiology of the cattle tick, Rhipicephalus microplus.</title>
        <authorList>
            <person name="Tirloni L."/>
            <person name="Braz G."/>
            <person name="Gandara A.C.P."/>
            <person name="Sabadin G.A."/>
            <person name="da Silva R.M."/>
            <person name="Guizzo M.G."/>
            <person name="Machado J.A."/>
            <person name="Costa E.P."/>
            <person name="Gomes H.F."/>
            <person name="Moraes J."/>
            <person name="Mota M.B.S."/>
            <person name="Mesquita R.D."/>
            <person name="Alvarenga P.H."/>
            <person name="Alves F."/>
            <person name="Seixas A."/>
            <person name="da Fonseca R.N."/>
            <person name="Fogaca A."/>
            <person name="Logullo C."/>
            <person name="Tanaka A."/>
            <person name="Daffre S."/>
            <person name="Termignoni C."/>
            <person name="Vaz I.S.Jr."/>
            <person name="Oliveira P.L."/>
            <person name="Ribeiro J.M."/>
        </authorList>
    </citation>
    <scope>NUCLEOTIDE SEQUENCE</scope>
    <source>
        <strain evidence="10">Porto Alegre</strain>
    </source>
</reference>
<feature type="binding site" evidence="7">
    <location>
        <position position="145"/>
    </location>
    <ligand>
        <name>FAD</name>
        <dbReference type="ChEBI" id="CHEBI:57692"/>
    </ligand>
</feature>
<dbReference type="SUPFAM" id="SSF52343">
    <property type="entry name" value="Ferredoxin reductase-like, C-terminal NADP-linked domain"/>
    <property type="match status" value="1"/>
</dbReference>
<evidence type="ECO:0000256" key="3">
    <source>
        <dbReference type="ARBA" id="ARBA00022630"/>
    </source>
</evidence>
<accession>A0A6M2CMZ4</accession>
<dbReference type="InterPro" id="IPR017938">
    <property type="entry name" value="Riboflavin_synthase-like_b-brl"/>
</dbReference>
<dbReference type="GO" id="GO:0090524">
    <property type="term" value="F:cytochrome-b5 reductase activity, acting on NADH"/>
    <property type="evidence" value="ECO:0007669"/>
    <property type="project" value="UniProtKB-EC"/>
</dbReference>
<dbReference type="InterPro" id="IPR001709">
    <property type="entry name" value="Flavoprot_Pyr_Nucl_cyt_Rdtase"/>
</dbReference>
<dbReference type="PRINTS" id="PR00406">
    <property type="entry name" value="CYTB5RDTASE"/>
</dbReference>
<keyword evidence="5 8" id="KW-0560">Oxidoreductase</keyword>
<feature type="binding site" evidence="7">
    <location>
        <position position="154"/>
    </location>
    <ligand>
        <name>FAD</name>
        <dbReference type="ChEBI" id="CHEBI:57692"/>
    </ligand>
</feature>
<evidence type="ECO:0000256" key="1">
    <source>
        <dbReference type="ARBA" id="ARBA00001974"/>
    </source>
</evidence>
<dbReference type="VEuPathDB" id="VectorBase:LOC119180637"/>
<feature type="domain" description="FAD-binding FR-type" evidence="9">
    <location>
        <begin position="77"/>
        <end position="179"/>
    </location>
</feature>
<dbReference type="EC" id="1.6.2.2" evidence="8"/>
<comment type="catalytic activity">
    <reaction evidence="8">
        <text>2 Fe(III)-[cytochrome b5] + NADH = 2 Fe(II)-[cytochrome b5] + NAD(+) + H(+)</text>
        <dbReference type="Rhea" id="RHEA:46680"/>
        <dbReference type="Rhea" id="RHEA-COMP:10438"/>
        <dbReference type="Rhea" id="RHEA-COMP:10439"/>
        <dbReference type="ChEBI" id="CHEBI:15378"/>
        <dbReference type="ChEBI" id="CHEBI:29033"/>
        <dbReference type="ChEBI" id="CHEBI:29034"/>
        <dbReference type="ChEBI" id="CHEBI:57540"/>
        <dbReference type="ChEBI" id="CHEBI:57945"/>
        <dbReference type="EC" id="1.6.2.2"/>
    </reaction>
</comment>
<name>A0A6M2CMZ4_RHIMP</name>
<dbReference type="PANTHER" id="PTHR19370">
    <property type="entry name" value="NADH-CYTOCHROME B5 REDUCTASE"/>
    <property type="match status" value="1"/>
</dbReference>
<comment type="similarity">
    <text evidence="2 8">Belongs to the flavoprotein pyridine nucleotide cytochrome reductase family.</text>
</comment>
<dbReference type="InterPro" id="IPR001834">
    <property type="entry name" value="CBR-like"/>
</dbReference>
<feature type="binding site" evidence="7">
    <location>
        <position position="128"/>
    </location>
    <ligand>
        <name>FAD</name>
        <dbReference type="ChEBI" id="CHEBI:57692"/>
    </ligand>
</feature>
<dbReference type="PANTHER" id="PTHR19370:SF184">
    <property type="entry name" value="NADH-CYTOCHROME B5 REDUCTASE-LIKE"/>
    <property type="match status" value="1"/>
</dbReference>
<dbReference type="Pfam" id="PF00175">
    <property type="entry name" value="NAD_binding_1"/>
    <property type="match status" value="1"/>
</dbReference>
<dbReference type="InterPro" id="IPR017927">
    <property type="entry name" value="FAD-bd_FR_type"/>
</dbReference>
<dbReference type="AlphaFoldDB" id="A0A6M2CMZ4"/>
<protein>
    <recommendedName>
        <fullName evidence="8">NADH-cytochrome b5 reductase</fullName>
        <ecNumber evidence="8">1.6.2.2</ecNumber>
    </recommendedName>
</protein>